<reference evidence="1 2" key="1">
    <citation type="submission" date="2018-10" db="EMBL/GenBank/DDBJ databases">
        <title>Isolation, diversity and antifungal activity of actinobacteria from wheat.</title>
        <authorList>
            <person name="Han C."/>
        </authorList>
    </citation>
    <scope>NUCLEOTIDE SEQUENCE [LARGE SCALE GENOMIC DNA]</scope>
    <source>
        <strain evidence="1 2">NEAU-YY56</strain>
    </source>
</reference>
<sequence length="105" mass="10903">MDGFQVDTDVLRRHATRVGQVAGDVGTAQSAAQTTDLNSGAFGLLCSFLPPIVAGTDQAARDAIAAVREAADAMVTEIGAMARSLDEVDGAVETRFQSLARALPR</sequence>
<dbReference type="OrthoDB" id="3688882at2"/>
<proteinExistence type="predicted"/>
<keyword evidence="2" id="KW-1185">Reference proteome</keyword>
<evidence type="ECO:0000313" key="1">
    <source>
        <dbReference type="EMBL" id="RMI05018.1"/>
    </source>
</evidence>
<dbReference type="AlphaFoldDB" id="A0A3M2J314"/>
<name>A0A3M2J314_9CELL</name>
<dbReference type="RefSeq" id="WP_122150799.1">
    <property type="nucleotide sequence ID" value="NZ_RFFI01000117.1"/>
</dbReference>
<dbReference type="GO" id="GO:0009306">
    <property type="term" value="P:protein secretion"/>
    <property type="evidence" value="ECO:0007669"/>
    <property type="project" value="InterPro"/>
</dbReference>
<comment type="caution">
    <text evidence="1">The sequence shown here is derived from an EMBL/GenBank/DDBJ whole genome shotgun (WGS) entry which is preliminary data.</text>
</comment>
<dbReference type="EMBL" id="RFFI01000117">
    <property type="protein sequence ID" value="RMI05018.1"/>
    <property type="molecule type" value="Genomic_DNA"/>
</dbReference>
<organism evidence="1 2">
    <name type="scientific">Cellulomonas triticagri</name>
    <dbReference type="NCBI Taxonomy" id="2483352"/>
    <lineage>
        <taxon>Bacteria</taxon>
        <taxon>Bacillati</taxon>
        <taxon>Actinomycetota</taxon>
        <taxon>Actinomycetes</taxon>
        <taxon>Micrococcales</taxon>
        <taxon>Cellulomonadaceae</taxon>
        <taxon>Cellulomonas</taxon>
    </lineage>
</organism>
<protein>
    <recommendedName>
        <fullName evidence="3">ESX-1 secretion-associated protein</fullName>
    </recommendedName>
</protein>
<dbReference type="Pfam" id="PF10824">
    <property type="entry name" value="T7SS_ESX_EspC"/>
    <property type="match status" value="1"/>
</dbReference>
<accession>A0A3M2J314</accession>
<evidence type="ECO:0008006" key="3">
    <source>
        <dbReference type="Google" id="ProtNLM"/>
    </source>
</evidence>
<evidence type="ECO:0000313" key="2">
    <source>
        <dbReference type="Proteomes" id="UP000269289"/>
    </source>
</evidence>
<dbReference type="Proteomes" id="UP000269289">
    <property type="component" value="Unassembled WGS sequence"/>
</dbReference>
<gene>
    <name evidence="1" type="ORF">EBM89_16825</name>
</gene>
<dbReference type="InterPro" id="IPR022536">
    <property type="entry name" value="EspC"/>
</dbReference>